<gene>
    <name evidence="1" type="ORF">GCM10022406_25250</name>
</gene>
<sequence length="132" mass="14474">MPLAHVFTQQVRTELVLQLAAVGSLSETCQQTVTEQLLTCVPLLLAFYPNRVSGWQDKIHQGAHVTISFRNDCQLTVAAYCPAKDEGPEATDTRIFIYRGGELQSYISCHHTKLAAALVRTLPALQPVPALA</sequence>
<evidence type="ECO:0008006" key="3">
    <source>
        <dbReference type="Google" id="ProtNLM"/>
    </source>
</evidence>
<evidence type="ECO:0000313" key="2">
    <source>
        <dbReference type="Proteomes" id="UP001499909"/>
    </source>
</evidence>
<accession>A0ABP7N8Y0</accession>
<proteinExistence type="predicted"/>
<name>A0ABP7N8Y0_9BACT</name>
<protein>
    <recommendedName>
        <fullName evidence="3">DUF1801 domain-containing protein</fullName>
    </recommendedName>
</protein>
<comment type="caution">
    <text evidence="1">The sequence shown here is derived from an EMBL/GenBank/DDBJ whole genome shotgun (WGS) entry which is preliminary data.</text>
</comment>
<evidence type="ECO:0000313" key="1">
    <source>
        <dbReference type="EMBL" id="GAA3940157.1"/>
    </source>
</evidence>
<reference evidence="2" key="1">
    <citation type="journal article" date="2019" name="Int. J. Syst. Evol. Microbiol.">
        <title>The Global Catalogue of Microorganisms (GCM) 10K type strain sequencing project: providing services to taxonomists for standard genome sequencing and annotation.</title>
        <authorList>
            <consortium name="The Broad Institute Genomics Platform"/>
            <consortium name="The Broad Institute Genome Sequencing Center for Infectious Disease"/>
            <person name="Wu L."/>
            <person name="Ma J."/>
        </authorList>
    </citation>
    <scope>NUCLEOTIDE SEQUENCE [LARGE SCALE GENOMIC DNA]</scope>
    <source>
        <strain evidence="2">JCM 17214</strain>
    </source>
</reference>
<dbReference type="EMBL" id="BAABDH010000041">
    <property type="protein sequence ID" value="GAA3940157.1"/>
    <property type="molecule type" value="Genomic_DNA"/>
</dbReference>
<keyword evidence="2" id="KW-1185">Reference proteome</keyword>
<dbReference type="Proteomes" id="UP001499909">
    <property type="component" value="Unassembled WGS sequence"/>
</dbReference>
<organism evidence="1 2">
    <name type="scientific">Hymenobacter algoricola</name>
    <dbReference type="NCBI Taxonomy" id="486267"/>
    <lineage>
        <taxon>Bacteria</taxon>
        <taxon>Pseudomonadati</taxon>
        <taxon>Bacteroidota</taxon>
        <taxon>Cytophagia</taxon>
        <taxon>Cytophagales</taxon>
        <taxon>Hymenobacteraceae</taxon>
        <taxon>Hymenobacter</taxon>
    </lineage>
</organism>